<dbReference type="EMBL" id="MKIP01000059">
    <property type="protein sequence ID" value="OLP57828.1"/>
    <property type="molecule type" value="Genomic_DNA"/>
</dbReference>
<accession>A0A1Q9AQZ9</accession>
<name>A0A1Q9AQZ9_9HYPH</name>
<feature type="region of interest" description="Disordered" evidence="1">
    <location>
        <begin position="143"/>
        <end position="194"/>
    </location>
</feature>
<evidence type="ECO:0000313" key="3">
    <source>
        <dbReference type="Proteomes" id="UP000186364"/>
    </source>
</evidence>
<feature type="compositionally biased region" description="Low complexity" evidence="1">
    <location>
        <begin position="178"/>
        <end position="194"/>
    </location>
</feature>
<dbReference type="AlphaFoldDB" id="A0A1Q9AQZ9"/>
<evidence type="ECO:0000256" key="1">
    <source>
        <dbReference type="SAM" id="MobiDB-lite"/>
    </source>
</evidence>
<dbReference type="RefSeq" id="WP_075629733.1">
    <property type="nucleotide sequence ID" value="NZ_FOAM01000007.1"/>
</dbReference>
<proteinExistence type="predicted"/>
<dbReference type="OrthoDB" id="6166765at2"/>
<comment type="caution">
    <text evidence="2">The sequence shown here is derived from an EMBL/GenBank/DDBJ whole genome shotgun (WGS) entry which is preliminary data.</text>
</comment>
<gene>
    <name evidence="2" type="ORF">BJF93_13325</name>
</gene>
<feature type="compositionally biased region" description="Basic and acidic residues" evidence="1">
    <location>
        <begin position="143"/>
        <end position="153"/>
    </location>
</feature>
<evidence type="ECO:0000313" key="2">
    <source>
        <dbReference type="EMBL" id="OLP57828.1"/>
    </source>
</evidence>
<dbReference type="Proteomes" id="UP000186364">
    <property type="component" value="Unassembled WGS sequence"/>
</dbReference>
<protein>
    <submittedName>
        <fullName evidence="2">Uncharacterized protein</fullName>
    </submittedName>
</protein>
<keyword evidence="3" id="KW-1185">Reference proteome</keyword>
<organism evidence="2 3">
    <name type="scientific">Xaviernesmea oryzae</name>
    <dbReference type="NCBI Taxonomy" id="464029"/>
    <lineage>
        <taxon>Bacteria</taxon>
        <taxon>Pseudomonadati</taxon>
        <taxon>Pseudomonadota</taxon>
        <taxon>Alphaproteobacteria</taxon>
        <taxon>Hyphomicrobiales</taxon>
        <taxon>Rhizobiaceae</taxon>
        <taxon>Rhizobium/Agrobacterium group</taxon>
        <taxon>Xaviernesmea</taxon>
    </lineage>
</organism>
<sequence>MAFLSNLTRPKGDPKILSTGPTAQTGAERLAKGLGWFSIGLGLTELFAARRLSRGLGLYGHAPLIRAVGLREIFSGMMTLSTEKEMGVKSRVAGDGLDIAVLMAALRPDNYRRGNAAAALAMVVGITLVDVMVAKALASERARPSGRGRDYGDRSGFPKGIEAARNVSRDKKAGATQPTSPSLAASPAPAGSLG</sequence>
<reference evidence="2 3" key="1">
    <citation type="submission" date="2016-09" db="EMBL/GenBank/DDBJ databases">
        <title>Rhizobium sp. nov., a novel species isolated from the rice rhizosphere.</title>
        <authorList>
            <person name="Zhao J."/>
            <person name="Zhang X."/>
        </authorList>
    </citation>
    <scope>NUCLEOTIDE SEQUENCE [LARGE SCALE GENOMIC DNA]</scope>
    <source>
        <strain evidence="2 3">1.7048</strain>
    </source>
</reference>
<feature type="region of interest" description="Disordered" evidence="1">
    <location>
        <begin position="1"/>
        <end position="21"/>
    </location>
</feature>